<feature type="domain" description="CCD97-like C-terminal" evidence="2">
    <location>
        <begin position="111"/>
        <end position="341"/>
    </location>
</feature>
<feature type="region of interest" description="Disordered" evidence="1">
    <location>
        <begin position="307"/>
        <end position="363"/>
    </location>
</feature>
<feature type="compositionally biased region" description="Basic and acidic residues" evidence="1">
    <location>
        <begin position="327"/>
        <end position="337"/>
    </location>
</feature>
<evidence type="ECO:0000256" key="1">
    <source>
        <dbReference type="SAM" id="MobiDB-lite"/>
    </source>
</evidence>
<sequence length="363" mass="42429">MDAASKASVLNYTRANLGTIVYKTMRPGEVDPAPEEKLSHMTALLDDDPALFLSRWGRFLPREQLEQFEGARGDYEVDFHLTTLLAQPTPPPSTPTSPPRTRTTAHIRSQNRRLQYLRRHLQNTPYFDDEAMQLREPALYEHYVGQYIPEEERNAPFAEEINLVERVLSDIDRGWAEERVRREREEAMEEEEEEEEEQEEEEEEGEEEEDSALMRENGNGSRVDKPVRRKYGVPNGEVAHDLARDNDMDVLSSHREGEEGDKQEGNEQEMVDDKENVKPAFPSISEEERQELRDEFVRIMEERFLDGEDNEFDYSTVDFNEEYDDMDQQHMDLQDKYFDEDDPDDDEDRGGEGHTGYTGELDY</sequence>
<name>A0A433AUK4_9FUNG</name>
<evidence type="ECO:0000259" key="2">
    <source>
        <dbReference type="Pfam" id="PF09747"/>
    </source>
</evidence>
<evidence type="ECO:0000313" key="3">
    <source>
        <dbReference type="EMBL" id="RUP06384.1"/>
    </source>
</evidence>
<dbReference type="OrthoDB" id="333176at2759"/>
<comment type="caution">
    <text evidence="3">The sequence shown here is derived from an EMBL/GenBank/DDBJ whole genome shotgun (WGS) entry which is preliminary data.</text>
</comment>
<accession>A0A433AUK4</accession>
<dbReference type="EMBL" id="RBNI01016822">
    <property type="protein sequence ID" value="RUP06384.1"/>
    <property type="molecule type" value="Genomic_DNA"/>
</dbReference>
<feature type="region of interest" description="Disordered" evidence="1">
    <location>
        <begin position="85"/>
        <end position="108"/>
    </location>
</feature>
<dbReference type="PANTHER" id="PTHR31840:SF1">
    <property type="entry name" value="COILED-COIL DOMAIN-CONTAINING PROTEIN 97"/>
    <property type="match status" value="1"/>
</dbReference>
<protein>
    <submittedName>
        <fullName evidence="3">Coiled-coil domain-containing protein-domain-containing protein</fullName>
    </submittedName>
</protein>
<dbReference type="InterPro" id="IPR040233">
    <property type="entry name" value="CCD97-like_C"/>
</dbReference>
<feature type="compositionally biased region" description="Acidic residues" evidence="1">
    <location>
        <begin position="186"/>
        <end position="211"/>
    </location>
</feature>
<feature type="region of interest" description="Disordered" evidence="1">
    <location>
        <begin position="182"/>
        <end position="289"/>
    </location>
</feature>
<proteinExistence type="predicted"/>
<dbReference type="PANTHER" id="PTHR31840">
    <property type="entry name" value="COILED-COIL DOMAIN-CONTAINING PROTEIN 97"/>
    <property type="match status" value="1"/>
</dbReference>
<gene>
    <name evidence="3" type="ORF">BC936DRAFT_140327</name>
</gene>
<feature type="compositionally biased region" description="Acidic residues" evidence="1">
    <location>
        <begin position="338"/>
        <end position="349"/>
    </location>
</feature>
<organism evidence="3 4">
    <name type="scientific">Jimgerdemannia flammicorona</name>
    <dbReference type="NCBI Taxonomy" id="994334"/>
    <lineage>
        <taxon>Eukaryota</taxon>
        <taxon>Fungi</taxon>
        <taxon>Fungi incertae sedis</taxon>
        <taxon>Mucoromycota</taxon>
        <taxon>Mucoromycotina</taxon>
        <taxon>Endogonomycetes</taxon>
        <taxon>Endogonales</taxon>
        <taxon>Endogonaceae</taxon>
        <taxon>Jimgerdemannia</taxon>
    </lineage>
</organism>
<reference evidence="3 4" key="1">
    <citation type="journal article" date="2018" name="New Phytol.">
        <title>Phylogenomics of Endogonaceae and evolution of mycorrhizas within Mucoromycota.</title>
        <authorList>
            <person name="Chang Y."/>
            <person name="Desiro A."/>
            <person name="Na H."/>
            <person name="Sandor L."/>
            <person name="Lipzen A."/>
            <person name="Clum A."/>
            <person name="Barry K."/>
            <person name="Grigoriev I.V."/>
            <person name="Martin F.M."/>
            <person name="Stajich J.E."/>
            <person name="Smith M.E."/>
            <person name="Bonito G."/>
            <person name="Spatafora J.W."/>
        </authorList>
    </citation>
    <scope>NUCLEOTIDE SEQUENCE [LARGE SCALE GENOMIC DNA]</scope>
    <source>
        <strain evidence="3 4">GMNB39</strain>
    </source>
</reference>
<dbReference type="Proteomes" id="UP000268093">
    <property type="component" value="Unassembled WGS sequence"/>
</dbReference>
<feature type="compositionally biased region" description="Pro residues" evidence="1">
    <location>
        <begin position="88"/>
        <end position="98"/>
    </location>
</feature>
<keyword evidence="4" id="KW-1185">Reference proteome</keyword>
<dbReference type="Pfam" id="PF09747">
    <property type="entry name" value="CCD97-like_C"/>
    <property type="match status" value="1"/>
</dbReference>
<feature type="compositionally biased region" description="Basic and acidic residues" evidence="1">
    <location>
        <begin position="238"/>
        <end position="277"/>
    </location>
</feature>
<evidence type="ECO:0000313" key="4">
    <source>
        <dbReference type="Proteomes" id="UP000268093"/>
    </source>
</evidence>
<dbReference type="InterPro" id="IPR018613">
    <property type="entry name" value="Ccdc97-like"/>
</dbReference>
<dbReference type="AlphaFoldDB" id="A0A433AUK4"/>